<dbReference type="AlphaFoldDB" id="A0A2I0W971"/>
<organism evidence="1 2">
    <name type="scientific">Dendrobium catenatum</name>
    <dbReference type="NCBI Taxonomy" id="906689"/>
    <lineage>
        <taxon>Eukaryota</taxon>
        <taxon>Viridiplantae</taxon>
        <taxon>Streptophyta</taxon>
        <taxon>Embryophyta</taxon>
        <taxon>Tracheophyta</taxon>
        <taxon>Spermatophyta</taxon>
        <taxon>Magnoliopsida</taxon>
        <taxon>Liliopsida</taxon>
        <taxon>Asparagales</taxon>
        <taxon>Orchidaceae</taxon>
        <taxon>Epidendroideae</taxon>
        <taxon>Malaxideae</taxon>
        <taxon>Dendrobiinae</taxon>
        <taxon>Dendrobium</taxon>
    </lineage>
</organism>
<proteinExistence type="predicted"/>
<evidence type="ECO:0000313" key="1">
    <source>
        <dbReference type="EMBL" id="PKU72207.1"/>
    </source>
</evidence>
<name>A0A2I0W971_9ASPA</name>
<protein>
    <submittedName>
        <fullName evidence="1">Uncharacterized protein</fullName>
    </submittedName>
</protein>
<sequence>MEISDYCGHDSYRHLNGNMKQINASSKGTKHDHRIMDSLDLVDQKSVIVPPRWTLQQPFQEAEFEDPLTNSSFLPLYGELVYDVYNDDMIGEVLDFDKLIYDDDEGKMDGQPIDTGWTYPNCFSQQNLPPYGGQPDICL</sequence>
<reference evidence="1 2" key="1">
    <citation type="journal article" date="2016" name="Sci. Rep.">
        <title>The Dendrobium catenatum Lindl. genome sequence provides insights into polysaccharide synthase, floral development and adaptive evolution.</title>
        <authorList>
            <person name="Zhang G.Q."/>
            <person name="Xu Q."/>
            <person name="Bian C."/>
            <person name="Tsai W.C."/>
            <person name="Yeh C.M."/>
            <person name="Liu K.W."/>
            <person name="Yoshida K."/>
            <person name="Zhang L.S."/>
            <person name="Chang S.B."/>
            <person name="Chen F."/>
            <person name="Shi Y."/>
            <person name="Su Y.Y."/>
            <person name="Zhang Y.Q."/>
            <person name="Chen L.J."/>
            <person name="Yin Y."/>
            <person name="Lin M."/>
            <person name="Huang H."/>
            <person name="Deng H."/>
            <person name="Wang Z.W."/>
            <person name="Zhu S.L."/>
            <person name="Zhao X."/>
            <person name="Deng C."/>
            <person name="Niu S.C."/>
            <person name="Huang J."/>
            <person name="Wang M."/>
            <person name="Liu G.H."/>
            <person name="Yang H.J."/>
            <person name="Xiao X.J."/>
            <person name="Hsiao Y.Y."/>
            <person name="Wu W.L."/>
            <person name="Chen Y.Y."/>
            <person name="Mitsuda N."/>
            <person name="Ohme-Takagi M."/>
            <person name="Luo Y.B."/>
            <person name="Van de Peer Y."/>
            <person name="Liu Z.J."/>
        </authorList>
    </citation>
    <scope>NUCLEOTIDE SEQUENCE [LARGE SCALE GENOMIC DNA]</scope>
    <source>
        <tissue evidence="1">The whole plant</tissue>
    </source>
</reference>
<reference evidence="1 2" key="2">
    <citation type="journal article" date="2017" name="Nature">
        <title>The Apostasia genome and the evolution of orchids.</title>
        <authorList>
            <person name="Zhang G.Q."/>
            <person name="Liu K.W."/>
            <person name="Li Z."/>
            <person name="Lohaus R."/>
            <person name="Hsiao Y.Y."/>
            <person name="Niu S.C."/>
            <person name="Wang J.Y."/>
            <person name="Lin Y.C."/>
            <person name="Xu Q."/>
            <person name="Chen L.J."/>
            <person name="Yoshida K."/>
            <person name="Fujiwara S."/>
            <person name="Wang Z.W."/>
            <person name="Zhang Y.Q."/>
            <person name="Mitsuda N."/>
            <person name="Wang M."/>
            <person name="Liu G.H."/>
            <person name="Pecoraro L."/>
            <person name="Huang H.X."/>
            <person name="Xiao X.J."/>
            <person name="Lin M."/>
            <person name="Wu X.Y."/>
            <person name="Wu W.L."/>
            <person name="Chen Y.Y."/>
            <person name="Chang S.B."/>
            <person name="Sakamoto S."/>
            <person name="Ohme-Takagi M."/>
            <person name="Yagi M."/>
            <person name="Zeng S.J."/>
            <person name="Shen C.Y."/>
            <person name="Yeh C.M."/>
            <person name="Luo Y.B."/>
            <person name="Tsai W.C."/>
            <person name="Van de Peer Y."/>
            <person name="Liu Z.J."/>
        </authorList>
    </citation>
    <scope>NUCLEOTIDE SEQUENCE [LARGE SCALE GENOMIC DNA]</scope>
    <source>
        <tissue evidence="1">The whole plant</tissue>
    </source>
</reference>
<evidence type="ECO:0000313" key="2">
    <source>
        <dbReference type="Proteomes" id="UP000233837"/>
    </source>
</evidence>
<keyword evidence="2" id="KW-1185">Reference proteome</keyword>
<dbReference type="EMBL" id="KZ502843">
    <property type="protein sequence ID" value="PKU72207.1"/>
    <property type="molecule type" value="Genomic_DNA"/>
</dbReference>
<dbReference type="Proteomes" id="UP000233837">
    <property type="component" value="Unassembled WGS sequence"/>
</dbReference>
<accession>A0A2I0W971</accession>
<gene>
    <name evidence="1" type="ORF">MA16_Dca006800</name>
</gene>